<dbReference type="InterPro" id="IPR002156">
    <property type="entry name" value="RNaseH_domain"/>
</dbReference>
<name>A0AAE0WCF9_9BIVA</name>
<dbReference type="Pfam" id="PF00075">
    <property type="entry name" value="RNase_H"/>
    <property type="match status" value="1"/>
</dbReference>
<reference evidence="4" key="1">
    <citation type="journal article" date="2021" name="Genome Biol. Evol.">
        <title>A High-Quality Reference Genome for a Parasitic Bivalve with Doubly Uniparental Inheritance (Bivalvia: Unionida).</title>
        <authorList>
            <person name="Smith C.H."/>
        </authorList>
    </citation>
    <scope>NUCLEOTIDE SEQUENCE</scope>
    <source>
        <strain evidence="4">CHS0354</strain>
    </source>
</reference>
<dbReference type="InterPro" id="IPR043502">
    <property type="entry name" value="DNA/RNA_pol_sf"/>
</dbReference>
<feature type="region of interest" description="Disordered" evidence="1">
    <location>
        <begin position="215"/>
        <end position="296"/>
    </location>
</feature>
<dbReference type="SUPFAM" id="SSF56219">
    <property type="entry name" value="DNase I-like"/>
    <property type="match status" value="1"/>
</dbReference>
<protein>
    <recommendedName>
        <fullName evidence="6">Reverse transcriptase domain-containing protein</fullName>
    </recommendedName>
</protein>
<dbReference type="Gene3D" id="3.30.420.10">
    <property type="entry name" value="Ribonuclease H-like superfamily/Ribonuclease H"/>
    <property type="match status" value="1"/>
</dbReference>
<comment type="caution">
    <text evidence="4">The sequence shown here is derived from an EMBL/GenBank/DDBJ whole genome shotgun (WGS) entry which is preliminary data.</text>
</comment>
<feature type="region of interest" description="Disordered" evidence="1">
    <location>
        <begin position="88"/>
        <end position="184"/>
    </location>
</feature>
<dbReference type="GO" id="GO:0006259">
    <property type="term" value="P:DNA metabolic process"/>
    <property type="evidence" value="ECO:0007669"/>
    <property type="project" value="UniProtKB-ARBA"/>
</dbReference>
<dbReference type="InterPro" id="IPR012337">
    <property type="entry name" value="RNaseH-like_sf"/>
</dbReference>
<feature type="domain" description="RNase H type-1" evidence="3">
    <location>
        <begin position="1406"/>
        <end position="1543"/>
    </location>
</feature>
<dbReference type="GO" id="GO:0004523">
    <property type="term" value="F:RNA-DNA hybrid ribonuclease activity"/>
    <property type="evidence" value="ECO:0007669"/>
    <property type="project" value="InterPro"/>
</dbReference>
<proteinExistence type="predicted"/>
<dbReference type="InterPro" id="IPR000477">
    <property type="entry name" value="RT_dom"/>
</dbReference>
<dbReference type="Proteomes" id="UP001195483">
    <property type="component" value="Unassembled WGS sequence"/>
</dbReference>
<feature type="compositionally biased region" description="Basic and acidic residues" evidence="1">
    <location>
        <begin position="105"/>
        <end position="118"/>
    </location>
</feature>
<reference evidence="4" key="3">
    <citation type="submission" date="2023-05" db="EMBL/GenBank/DDBJ databases">
        <authorList>
            <person name="Smith C.H."/>
        </authorList>
    </citation>
    <scope>NUCLEOTIDE SEQUENCE</scope>
    <source>
        <strain evidence="4">CHS0354</strain>
        <tissue evidence="4">Mantle</tissue>
    </source>
</reference>
<gene>
    <name evidence="4" type="ORF">CHS0354_041577</name>
</gene>
<dbReference type="CDD" id="cd01650">
    <property type="entry name" value="RT_nLTR_like"/>
    <property type="match status" value="1"/>
</dbReference>
<evidence type="ECO:0000313" key="5">
    <source>
        <dbReference type="Proteomes" id="UP001195483"/>
    </source>
</evidence>
<evidence type="ECO:0008006" key="6">
    <source>
        <dbReference type="Google" id="ProtNLM"/>
    </source>
</evidence>
<organism evidence="4 5">
    <name type="scientific">Potamilus streckersoni</name>
    <dbReference type="NCBI Taxonomy" id="2493646"/>
    <lineage>
        <taxon>Eukaryota</taxon>
        <taxon>Metazoa</taxon>
        <taxon>Spiralia</taxon>
        <taxon>Lophotrochozoa</taxon>
        <taxon>Mollusca</taxon>
        <taxon>Bivalvia</taxon>
        <taxon>Autobranchia</taxon>
        <taxon>Heteroconchia</taxon>
        <taxon>Palaeoheterodonta</taxon>
        <taxon>Unionida</taxon>
        <taxon>Unionoidea</taxon>
        <taxon>Unionidae</taxon>
        <taxon>Ambleminae</taxon>
        <taxon>Lampsilini</taxon>
        <taxon>Potamilus</taxon>
    </lineage>
</organism>
<dbReference type="InterPro" id="IPR036691">
    <property type="entry name" value="Endo/exonu/phosph_ase_sf"/>
</dbReference>
<dbReference type="PROSITE" id="PS50879">
    <property type="entry name" value="RNASE_H_1"/>
    <property type="match status" value="1"/>
</dbReference>
<dbReference type="Pfam" id="PF14529">
    <property type="entry name" value="Exo_endo_phos_2"/>
    <property type="match status" value="1"/>
</dbReference>
<keyword evidence="5" id="KW-1185">Reference proteome</keyword>
<dbReference type="CDD" id="cd09276">
    <property type="entry name" value="Rnase_HI_RT_non_LTR"/>
    <property type="match status" value="1"/>
</dbReference>
<dbReference type="InterPro" id="IPR036397">
    <property type="entry name" value="RNaseH_sf"/>
</dbReference>
<dbReference type="GO" id="GO:0003676">
    <property type="term" value="F:nucleic acid binding"/>
    <property type="evidence" value="ECO:0007669"/>
    <property type="project" value="InterPro"/>
</dbReference>
<dbReference type="Pfam" id="PF00078">
    <property type="entry name" value="RVT_1"/>
    <property type="match status" value="1"/>
</dbReference>
<dbReference type="Gene3D" id="3.60.10.10">
    <property type="entry name" value="Endonuclease/exonuclease/phosphatase"/>
    <property type="match status" value="1"/>
</dbReference>
<evidence type="ECO:0000259" key="3">
    <source>
        <dbReference type="PROSITE" id="PS50879"/>
    </source>
</evidence>
<dbReference type="SUPFAM" id="SSF53098">
    <property type="entry name" value="Ribonuclease H-like"/>
    <property type="match status" value="1"/>
</dbReference>
<dbReference type="EMBL" id="JAEAOA010002347">
    <property type="protein sequence ID" value="KAK3609526.1"/>
    <property type="molecule type" value="Genomic_DNA"/>
</dbReference>
<dbReference type="PANTHER" id="PTHR36688">
    <property type="entry name" value="ENDO/EXONUCLEASE/PHOSPHATASE DOMAIN-CONTAINING PROTEIN"/>
    <property type="match status" value="1"/>
</dbReference>
<dbReference type="PANTHER" id="PTHR36688:SF2">
    <property type="entry name" value="ENDONUCLEASE_EXONUCLEASE_PHOSPHATASE DOMAIN-CONTAINING PROTEIN"/>
    <property type="match status" value="1"/>
</dbReference>
<evidence type="ECO:0000259" key="2">
    <source>
        <dbReference type="PROSITE" id="PS50878"/>
    </source>
</evidence>
<feature type="domain" description="Reverse transcriptase" evidence="2">
    <location>
        <begin position="919"/>
        <end position="1196"/>
    </location>
</feature>
<evidence type="ECO:0000256" key="1">
    <source>
        <dbReference type="SAM" id="MobiDB-lite"/>
    </source>
</evidence>
<dbReference type="SUPFAM" id="SSF56672">
    <property type="entry name" value="DNA/RNA polymerases"/>
    <property type="match status" value="1"/>
</dbReference>
<dbReference type="InterPro" id="IPR005135">
    <property type="entry name" value="Endo/exonuclease/phosphatase"/>
</dbReference>
<feature type="compositionally biased region" description="Polar residues" evidence="1">
    <location>
        <begin position="234"/>
        <end position="260"/>
    </location>
</feature>
<accession>A0AAE0WCF9</accession>
<dbReference type="InterPro" id="IPR052560">
    <property type="entry name" value="RdDP_mobile_element"/>
</dbReference>
<reference evidence="4" key="2">
    <citation type="journal article" date="2021" name="Genome Biol. Evol.">
        <title>Developing a high-quality reference genome for a parasitic bivalve with doubly uniparental inheritance (Bivalvia: Unionida).</title>
        <authorList>
            <person name="Smith C.H."/>
        </authorList>
    </citation>
    <scope>NUCLEOTIDE SEQUENCE</scope>
    <source>
        <strain evidence="4">CHS0354</strain>
        <tissue evidence="4">Mantle</tissue>
    </source>
</reference>
<sequence>MSQNLKKALIEHRKTRQVQQRANKLTQKLQALYRNIRPGAPLPRIRNILPQNPGLSHLQTSHMHRPTLLFQSPTITNRKRKNIEQEPTITPATHHLNIPNATPHTDPHEHAAKLDKADNPVPSQISNQKKSKTEDGTYPNKLEQNRMQLKSSDSEIFNKQKGRKVRLARDNQTPGPSKTHTKEELQEIRQALDNFNPTQTNKHTSLNIFTEFEDIRTLPKGKQPIRGPPKGKNSESAAISQGSNTPSTLYQSHSNQQNKNTTKRKCLDCQPNKQNKKGKINKEPKQDYPNHSQNDIPLNQQHTITATQTKTKFIPADYHPRYLTLYLHYPVTPNKPLSDPTIIEELQKHKKGNIQIKHPKPSETGIRCYTGAQIRAYKKITEINDTPIRLCSQHKYITLNRKSTPCTPPNPVRTQKYIPKTVTKGTNLTIWQWNCRGIYQNQLELQAAILETSEKPLVICLQETSLPRKKSVPPNIRNYQQKYQKQRKNGCKRGGLAIYLHDSITQSQEIEITETENDPCEIMAITIKIGTQNFEIYNIYIPPLQTQIPTESLQSIIKNIKQNGILCGDFNAHHPFWGSNTTNTRGKQIYQLIDNTEMVILNDCSPTRMDPHTGKMSVRDLTIITPKLRHDTQWRVLHHSTWGSDHFPIQININTKQAPETDTPKLTWNLKKANWELYQNYLKGTSLEEIRNPDINTFYKNVIEKLHIAADSSIPKLNRQPKQFNLPWWTEECNTAIKAKKKALNKYQNNKTGEAFIEYKKLKAITTRTLKNAREKSWRQFCSKLNHRTNSKIIWNKIRAIKGKRNKQKQIKVIPKPNQTQADTLATHFANASSNANHKENFLQHKSKLETNHPHLFKDLSAQDTCNQDPLNDPFSLTEWHLSLKNKKQTAPGDDSLGYTMYQKLPTNMIQISLSLINQIWNTGILPTTWKQALVVPILKEDKKPLLAESYRPIFLTITLCKIMETMIVNRLKHHLECNNLLTENQSGFRGSRTTLDQILRLETDIKLALNSQRKNNRHLIAIFLDFEKAFDLVWTKGLISKLNKFGIKGRLHRWIENFLSNRTFKVQVGKDTSQPQDLDNGTPQGSVISPILFNLMVNDLANDIHTLVDISQFADDSCIWKAGNPNNVKYIKQLQTSLNHIENWTINWGFKISMIKTVAILFGHPKRHKIEPPTLYLNNLPIQFVNHTVFLGATFDRYLTWKIHINKLVDQCNKDLAILRHLRGLKWGADQDTLLTLYRSLIRSKLDYACQAYDTASKTLLRKLDSIQYKALKLCTGTLNYTSLAELQTLTAEPPLKLRRTEMILKYAARVSTLPDHNPIKKAFFKSSQTLSPNKVKYPPAFTKVHKILKHNQLTIQAEKRVYHDPTPWKNQTPLINFELRQLGSKKQNPWKLLTHIQHLLSTQYSAHTHIYTDSSKQGSKQSASNITTAAFVIPSQQITNKTRITNGTSIFSAELWAINQAIYWTHTQLNTKFLIITDSLSALLALNSTKPTARINLKEDTLYQIRLLNSNNKTIEFLWVPSHIQLLGNNKADQAANEALALDTITEIGYCTREIYSQINKLIIKLWQSEWDTVASHTQLHHIQPKIDRHMKWKSLPNSQHNHLINRIRTGKTKLHDSH</sequence>
<dbReference type="PROSITE" id="PS50878">
    <property type="entry name" value="RT_POL"/>
    <property type="match status" value="1"/>
</dbReference>
<evidence type="ECO:0000313" key="4">
    <source>
        <dbReference type="EMBL" id="KAK3609526.1"/>
    </source>
</evidence>